<feature type="transmembrane region" description="Helical" evidence="1">
    <location>
        <begin position="54"/>
        <end position="74"/>
    </location>
</feature>
<proteinExistence type="predicted"/>
<dbReference type="EMBL" id="OX465085">
    <property type="protein sequence ID" value="CAI9301410.1"/>
    <property type="molecule type" value="Genomic_DNA"/>
</dbReference>
<sequence>MIRFKLAHSFRCVVLAQLSEPCIAGPLYPAQAPLQMAIQHEIARQNQTKILDTAPFIVLLLIAAHVLALVYGIYKLATSKLPQRRVEPLKKRS</sequence>
<accession>A0AA35ZYV2</accession>
<dbReference type="Proteomes" id="UP001177003">
    <property type="component" value="Chromosome 9"/>
</dbReference>
<reference evidence="2" key="1">
    <citation type="submission" date="2023-04" db="EMBL/GenBank/DDBJ databases">
        <authorList>
            <person name="Vijverberg K."/>
            <person name="Xiong W."/>
            <person name="Schranz E."/>
        </authorList>
    </citation>
    <scope>NUCLEOTIDE SEQUENCE</scope>
</reference>
<dbReference type="PANTHER" id="PTHR35755">
    <property type="entry name" value="PROTEIN, PUTATIVE-RELATED"/>
    <property type="match status" value="1"/>
</dbReference>
<evidence type="ECO:0000256" key="1">
    <source>
        <dbReference type="SAM" id="Phobius"/>
    </source>
</evidence>
<dbReference type="PANTHER" id="PTHR35755:SF3">
    <property type="entry name" value="EXPRESSED PROTEIN"/>
    <property type="match status" value="1"/>
</dbReference>
<gene>
    <name evidence="2" type="ORF">LSALG_LOCUS39963</name>
</gene>
<name>A0AA35ZYV2_LACSI</name>
<keyword evidence="1" id="KW-0472">Membrane</keyword>
<evidence type="ECO:0000313" key="3">
    <source>
        <dbReference type="Proteomes" id="UP001177003"/>
    </source>
</evidence>
<dbReference type="AlphaFoldDB" id="A0AA35ZYV2"/>
<keyword evidence="1" id="KW-1133">Transmembrane helix</keyword>
<organism evidence="2 3">
    <name type="scientific">Lactuca saligna</name>
    <name type="common">Willowleaf lettuce</name>
    <dbReference type="NCBI Taxonomy" id="75948"/>
    <lineage>
        <taxon>Eukaryota</taxon>
        <taxon>Viridiplantae</taxon>
        <taxon>Streptophyta</taxon>
        <taxon>Embryophyta</taxon>
        <taxon>Tracheophyta</taxon>
        <taxon>Spermatophyta</taxon>
        <taxon>Magnoliopsida</taxon>
        <taxon>eudicotyledons</taxon>
        <taxon>Gunneridae</taxon>
        <taxon>Pentapetalae</taxon>
        <taxon>asterids</taxon>
        <taxon>campanulids</taxon>
        <taxon>Asterales</taxon>
        <taxon>Asteraceae</taxon>
        <taxon>Cichorioideae</taxon>
        <taxon>Cichorieae</taxon>
        <taxon>Lactucinae</taxon>
        <taxon>Lactuca</taxon>
    </lineage>
</organism>
<evidence type="ECO:0000313" key="2">
    <source>
        <dbReference type="EMBL" id="CAI9301410.1"/>
    </source>
</evidence>
<keyword evidence="1" id="KW-0812">Transmembrane</keyword>
<keyword evidence="3" id="KW-1185">Reference proteome</keyword>
<protein>
    <submittedName>
        <fullName evidence="2">Uncharacterized protein</fullName>
    </submittedName>
</protein>